<keyword evidence="6" id="KW-0235">DNA replication</keyword>
<dbReference type="InterPro" id="IPR003141">
    <property type="entry name" value="Pol/His_phosphatase_N"/>
</dbReference>
<dbReference type="InterPro" id="IPR041931">
    <property type="entry name" value="DNA_pol3_alpha_thumb_dom"/>
</dbReference>
<dbReference type="NCBIfam" id="NF004226">
    <property type="entry name" value="PRK05673.1"/>
    <property type="match status" value="1"/>
</dbReference>
<dbReference type="PANTHER" id="PTHR32294">
    <property type="entry name" value="DNA POLYMERASE III SUBUNIT ALPHA"/>
    <property type="match status" value="1"/>
</dbReference>
<dbReference type="Pfam" id="PF07733">
    <property type="entry name" value="DNA_pol3_alpha"/>
    <property type="match status" value="1"/>
</dbReference>
<evidence type="ECO:0000313" key="11">
    <source>
        <dbReference type="Proteomes" id="UP000316517"/>
    </source>
</evidence>
<dbReference type="GO" id="GO:0005737">
    <property type="term" value="C:cytoplasm"/>
    <property type="evidence" value="ECO:0007669"/>
    <property type="project" value="UniProtKB-SubCell"/>
</dbReference>
<comment type="subcellular location">
    <subcellularLocation>
        <location evidence="1">Cytoplasm</location>
    </subcellularLocation>
</comment>
<dbReference type="InterPro" id="IPR040982">
    <property type="entry name" value="DNA_pol3_finger"/>
</dbReference>
<dbReference type="Gene3D" id="1.10.150.870">
    <property type="match status" value="1"/>
</dbReference>
<gene>
    <name evidence="10" type="ORF">E3J68_02655</name>
</gene>
<evidence type="ECO:0000256" key="6">
    <source>
        <dbReference type="ARBA" id="ARBA00022705"/>
    </source>
</evidence>
<dbReference type="GO" id="GO:0003676">
    <property type="term" value="F:nucleic acid binding"/>
    <property type="evidence" value="ECO:0007669"/>
    <property type="project" value="InterPro"/>
</dbReference>
<evidence type="ECO:0000256" key="7">
    <source>
        <dbReference type="ARBA" id="ARBA00022932"/>
    </source>
</evidence>
<dbReference type="InterPro" id="IPR029460">
    <property type="entry name" value="DNAPol_HHH"/>
</dbReference>
<organism evidence="10 11">
    <name type="scientific">Aerophobetes bacterium</name>
    <dbReference type="NCBI Taxonomy" id="2030807"/>
    <lineage>
        <taxon>Bacteria</taxon>
        <taxon>Candidatus Aerophobota</taxon>
    </lineage>
</organism>
<dbReference type="InterPro" id="IPR004365">
    <property type="entry name" value="NA-bd_OB_tRNA"/>
</dbReference>
<dbReference type="Pfam" id="PF14579">
    <property type="entry name" value="HHH_6"/>
    <property type="match status" value="1"/>
</dbReference>
<dbReference type="InterPro" id="IPR016195">
    <property type="entry name" value="Pol/histidinol_Pase-like"/>
</dbReference>
<name>A0A523TEZ6_UNCAE</name>
<dbReference type="CDD" id="cd04485">
    <property type="entry name" value="DnaE_OBF"/>
    <property type="match status" value="1"/>
</dbReference>
<comment type="catalytic activity">
    <reaction evidence="8">
        <text>DNA(n) + a 2'-deoxyribonucleoside 5'-triphosphate = DNA(n+1) + diphosphate</text>
        <dbReference type="Rhea" id="RHEA:22508"/>
        <dbReference type="Rhea" id="RHEA-COMP:17339"/>
        <dbReference type="Rhea" id="RHEA-COMP:17340"/>
        <dbReference type="ChEBI" id="CHEBI:33019"/>
        <dbReference type="ChEBI" id="CHEBI:61560"/>
        <dbReference type="ChEBI" id="CHEBI:173112"/>
        <dbReference type="EC" id="2.7.7.7"/>
    </reaction>
</comment>
<keyword evidence="7" id="KW-0239">DNA-directed DNA polymerase</keyword>
<evidence type="ECO:0000256" key="2">
    <source>
        <dbReference type="ARBA" id="ARBA00012417"/>
    </source>
</evidence>
<dbReference type="PANTHER" id="PTHR32294:SF0">
    <property type="entry name" value="DNA POLYMERASE III SUBUNIT ALPHA"/>
    <property type="match status" value="1"/>
</dbReference>
<protein>
    <recommendedName>
        <fullName evidence="3">DNA polymerase III subunit alpha</fullName>
        <ecNumber evidence="2">2.7.7.7</ecNumber>
    </recommendedName>
</protein>
<evidence type="ECO:0000256" key="4">
    <source>
        <dbReference type="ARBA" id="ARBA00022679"/>
    </source>
</evidence>
<feature type="domain" description="Polymerase/histidinol phosphatase N-terminal" evidence="9">
    <location>
        <begin position="5"/>
        <end position="72"/>
    </location>
</feature>
<dbReference type="AlphaFoldDB" id="A0A523TEZ6"/>
<accession>A0A523TEZ6</accession>
<dbReference type="GO" id="GO:0003887">
    <property type="term" value="F:DNA-directed DNA polymerase activity"/>
    <property type="evidence" value="ECO:0007669"/>
    <property type="project" value="UniProtKB-KW"/>
</dbReference>
<dbReference type="InterPro" id="IPR004805">
    <property type="entry name" value="DnaE2/DnaE/PolC"/>
</dbReference>
<comment type="caution">
    <text evidence="10">The sequence shown here is derived from an EMBL/GenBank/DDBJ whole genome shotgun (WGS) entry which is preliminary data.</text>
</comment>
<sequence>MKEFVHLHTHSDYSLLDGACSISQLINQAYRFDMPALALTDHGNLFGAIDFYTKAKKRGIKPIIGCEVYVAPTSRFKKRKEKKEEVAYHLTLLAKDRQGYSNLMELVSCGYLEGFYYSPRVDKDILSQKGEGLVVLSGCLKSEIASLLLQDDLKRAKKVCLSYQDLFGEDFYLELQWQGLEEQKKVNQVLIELSRELSIPLVATNDVHYLTREDARAQDVLLCIQTGKTLEDKDRLHLSSSEFYFRSPEEMNELFSHIPEALSNSKAIADKCNLKIELGKIHLPLYQTPAGCDLGEYLRKLCRERLPHRYPEVSHQISERMESELQIISKMGYAGYLLIVWDFIRYAKERKILVGPGRGSVAGSLVAYVLGITNIDPLSYGLFFERFLNPERTAMPDIDIDIQDERRGEVIEYVRQKYGQDNVAQIITFGTMAARAAVRDVGRVLGMPYSKVDRIAKLIPFNRELKIALEESSELKELIKEDEKVRSLFEIARRIEGLTRHASTHAAGVVIAPDKLTHYTPLYRSSKDEITTQYEMHSLENIGLLKMDFLGLKTLNVIDHSLELIRKNKDKELDLERMSLEDELTYQLLYRAETLGVFQVESRGMQDLLKKLKPRKFEDLIALLALYRPGPLHSRMVDEFINRRHGRSEVKYLHPKLEPILKETYGVILYQEQVMQIANLLAGFSLGEADILRRAMGKKRPKLMDEQREKFLEGASQKGIELSTARRIFELMAHFAGYGFNKSHSTGYALIAYQTAYLKANYPLEFMAALLNSERENTDKLALYINECKRMGIPVLPPNINRSWATFSVTRDRIDFGLTAVKNVGEAVISSIIEERRRGGSFTSIFDFCKRVDLRMANKRVMESLIRCGVFDSLPGHRSQNLAVVDQATEEASLVQRDRQRGQLSFLETLESQEKISLKERFPSIEEVPERRKLLWEKELLGIYVSGHPLDRYRKRITHYLANPIRDARTMKEGSRVRVIGVINNLTLKKDRRGKRMAFLRLEDLTSEIEVVTFSRLYEESSSYLGEGKLVLLKGRLDMAMDSPKIVAEKIVPFSKINGFSQKLHINIPEERWENIDFGRLKDIVHSHKGKHTLYLHLTDSKQQRVTIRSKTIKVRFSDELISQLEDALGEGCIWLSED</sequence>
<reference evidence="10 11" key="1">
    <citation type="submission" date="2019-03" db="EMBL/GenBank/DDBJ databases">
        <title>Metabolic potential of uncultured bacteria and archaea associated with petroleum seepage in deep-sea sediments.</title>
        <authorList>
            <person name="Dong X."/>
            <person name="Hubert C."/>
        </authorList>
    </citation>
    <scope>NUCLEOTIDE SEQUENCE [LARGE SCALE GENOMIC DNA]</scope>
    <source>
        <strain evidence="10">E44_bin3</strain>
    </source>
</reference>
<evidence type="ECO:0000256" key="3">
    <source>
        <dbReference type="ARBA" id="ARBA00019114"/>
    </source>
</evidence>
<keyword evidence="4 10" id="KW-0808">Transferase</keyword>
<evidence type="ECO:0000256" key="5">
    <source>
        <dbReference type="ARBA" id="ARBA00022695"/>
    </source>
</evidence>
<proteinExistence type="predicted"/>
<evidence type="ECO:0000256" key="8">
    <source>
        <dbReference type="ARBA" id="ARBA00049244"/>
    </source>
</evidence>
<dbReference type="NCBIfam" id="NF005298">
    <property type="entry name" value="PRK06826.1"/>
    <property type="match status" value="1"/>
</dbReference>
<evidence type="ECO:0000256" key="1">
    <source>
        <dbReference type="ARBA" id="ARBA00004496"/>
    </source>
</evidence>
<keyword evidence="5 10" id="KW-0548">Nucleotidyltransferase</keyword>
<dbReference type="Proteomes" id="UP000316517">
    <property type="component" value="Unassembled WGS sequence"/>
</dbReference>
<dbReference type="Gene3D" id="1.10.10.1600">
    <property type="entry name" value="Bacterial DNA polymerase III alpha subunit, thumb domain"/>
    <property type="match status" value="1"/>
</dbReference>
<dbReference type="CDD" id="cd12113">
    <property type="entry name" value="PHP_PolIIIA_DnaE3"/>
    <property type="match status" value="1"/>
</dbReference>
<dbReference type="EC" id="2.7.7.7" evidence="2"/>
<dbReference type="Pfam" id="PF01336">
    <property type="entry name" value="tRNA_anti-codon"/>
    <property type="match status" value="1"/>
</dbReference>
<dbReference type="InterPro" id="IPR004013">
    <property type="entry name" value="PHP_dom"/>
</dbReference>
<dbReference type="NCBIfam" id="TIGR00594">
    <property type="entry name" value="polc"/>
    <property type="match status" value="1"/>
</dbReference>
<dbReference type="InterPro" id="IPR011708">
    <property type="entry name" value="DNA_pol3_alpha_NTPase_dom"/>
</dbReference>
<dbReference type="GO" id="GO:0008408">
    <property type="term" value="F:3'-5' exonuclease activity"/>
    <property type="evidence" value="ECO:0007669"/>
    <property type="project" value="InterPro"/>
</dbReference>
<dbReference type="Pfam" id="PF17657">
    <property type="entry name" value="DNA_pol3_finger"/>
    <property type="match status" value="1"/>
</dbReference>
<evidence type="ECO:0000313" key="10">
    <source>
        <dbReference type="EMBL" id="TET28883.1"/>
    </source>
</evidence>
<dbReference type="Pfam" id="PF02811">
    <property type="entry name" value="PHP"/>
    <property type="match status" value="1"/>
</dbReference>
<dbReference type="SUPFAM" id="SSF89550">
    <property type="entry name" value="PHP domain-like"/>
    <property type="match status" value="1"/>
</dbReference>
<evidence type="ECO:0000259" key="9">
    <source>
        <dbReference type="SMART" id="SM00481"/>
    </source>
</evidence>
<dbReference type="GO" id="GO:0006260">
    <property type="term" value="P:DNA replication"/>
    <property type="evidence" value="ECO:0007669"/>
    <property type="project" value="UniProtKB-KW"/>
</dbReference>
<dbReference type="EMBL" id="SOJT01000112">
    <property type="protein sequence ID" value="TET28883.1"/>
    <property type="molecule type" value="Genomic_DNA"/>
</dbReference>
<dbReference type="Gene3D" id="3.20.20.140">
    <property type="entry name" value="Metal-dependent hydrolases"/>
    <property type="match status" value="1"/>
</dbReference>
<dbReference type="SMART" id="SM00481">
    <property type="entry name" value="POLIIIAc"/>
    <property type="match status" value="1"/>
</dbReference>